<comment type="caution">
    <text evidence="1">The sequence shown here is derived from an EMBL/GenBank/DDBJ whole genome shotgun (WGS) entry which is preliminary data.</text>
</comment>
<feature type="non-terminal residue" evidence="1">
    <location>
        <position position="1"/>
    </location>
</feature>
<keyword evidence="2" id="KW-1185">Reference proteome</keyword>
<accession>A0A9Q0F5I9</accession>
<name>A0A9Q0F5I9_9ROSI</name>
<dbReference type="Proteomes" id="UP001141552">
    <property type="component" value="Unassembled WGS sequence"/>
</dbReference>
<organism evidence="1 2">
    <name type="scientific">Turnera subulata</name>
    <dbReference type="NCBI Taxonomy" id="218843"/>
    <lineage>
        <taxon>Eukaryota</taxon>
        <taxon>Viridiplantae</taxon>
        <taxon>Streptophyta</taxon>
        <taxon>Embryophyta</taxon>
        <taxon>Tracheophyta</taxon>
        <taxon>Spermatophyta</taxon>
        <taxon>Magnoliopsida</taxon>
        <taxon>eudicotyledons</taxon>
        <taxon>Gunneridae</taxon>
        <taxon>Pentapetalae</taxon>
        <taxon>rosids</taxon>
        <taxon>fabids</taxon>
        <taxon>Malpighiales</taxon>
        <taxon>Passifloraceae</taxon>
        <taxon>Turnera</taxon>
    </lineage>
</organism>
<reference evidence="1" key="2">
    <citation type="journal article" date="2023" name="Plants (Basel)">
        <title>Annotation of the Turnera subulata (Passifloraceae) Draft Genome Reveals the S-Locus Evolved after the Divergence of Turneroideae from Passifloroideae in a Stepwise Manner.</title>
        <authorList>
            <person name="Henning P.M."/>
            <person name="Roalson E.H."/>
            <person name="Mir W."/>
            <person name="McCubbin A.G."/>
            <person name="Shore J.S."/>
        </authorList>
    </citation>
    <scope>NUCLEOTIDE SEQUENCE</scope>
    <source>
        <strain evidence="1">F60SS</strain>
    </source>
</reference>
<protein>
    <submittedName>
        <fullName evidence="1">Uncharacterized protein</fullName>
    </submittedName>
</protein>
<gene>
    <name evidence="1" type="ORF">Tsubulata_012512</name>
</gene>
<reference evidence="1" key="1">
    <citation type="submission" date="2022-02" db="EMBL/GenBank/DDBJ databases">
        <authorList>
            <person name="Henning P.M."/>
            <person name="McCubbin A.G."/>
            <person name="Shore J.S."/>
        </authorList>
    </citation>
    <scope>NUCLEOTIDE SEQUENCE</scope>
    <source>
        <strain evidence="1">F60SS</strain>
        <tissue evidence="1">Leaves</tissue>
    </source>
</reference>
<evidence type="ECO:0000313" key="1">
    <source>
        <dbReference type="EMBL" id="KAJ4825289.1"/>
    </source>
</evidence>
<dbReference type="EMBL" id="JAKUCV010006953">
    <property type="protein sequence ID" value="KAJ4825289.1"/>
    <property type="molecule type" value="Genomic_DNA"/>
</dbReference>
<proteinExistence type="predicted"/>
<sequence>WNFNSSTSKKVGLYTKLICNFLDAALFFSVHDQLFTALSLSLPSLILGGRSWGEKQHRIIQFEST</sequence>
<evidence type="ECO:0000313" key="2">
    <source>
        <dbReference type="Proteomes" id="UP001141552"/>
    </source>
</evidence>
<dbReference type="AlphaFoldDB" id="A0A9Q0F5I9"/>